<feature type="region of interest" description="Disordered" evidence="1">
    <location>
        <begin position="183"/>
        <end position="228"/>
    </location>
</feature>
<comment type="caution">
    <text evidence="2">The sequence shown here is derived from an EMBL/GenBank/DDBJ whole genome shotgun (WGS) entry which is preliminary data.</text>
</comment>
<organism evidence="2 3">
    <name type="scientific">Cytospora paraplurivora</name>
    <dbReference type="NCBI Taxonomy" id="2898453"/>
    <lineage>
        <taxon>Eukaryota</taxon>
        <taxon>Fungi</taxon>
        <taxon>Dikarya</taxon>
        <taxon>Ascomycota</taxon>
        <taxon>Pezizomycotina</taxon>
        <taxon>Sordariomycetes</taxon>
        <taxon>Sordariomycetidae</taxon>
        <taxon>Diaporthales</taxon>
        <taxon>Cytosporaceae</taxon>
        <taxon>Cytospora</taxon>
    </lineage>
</organism>
<feature type="compositionally biased region" description="Basic residues" evidence="1">
    <location>
        <begin position="189"/>
        <end position="200"/>
    </location>
</feature>
<protein>
    <submittedName>
        <fullName evidence="2">Uncharacterized protein</fullName>
    </submittedName>
</protein>
<dbReference type="Proteomes" id="UP001320245">
    <property type="component" value="Unassembled WGS sequence"/>
</dbReference>
<dbReference type="AlphaFoldDB" id="A0AAN9UCL0"/>
<dbReference type="EMBL" id="JAJSPL020000007">
    <property type="protein sequence ID" value="KAK7745809.1"/>
    <property type="molecule type" value="Genomic_DNA"/>
</dbReference>
<reference evidence="2 3" key="1">
    <citation type="journal article" date="2023" name="PLoS ONE">
        <title>Cytospora paraplurivora sp. nov. isolated from orchards with fruit tree decline syndrome in Ontario, Canada.</title>
        <authorList>
            <person name="Ilyukhin E."/>
            <person name="Nguyen H.D.T."/>
            <person name="Castle A.J."/>
            <person name="Ellouze W."/>
        </authorList>
    </citation>
    <scope>NUCLEOTIDE SEQUENCE [LARGE SCALE GENOMIC DNA]</scope>
    <source>
        <strain evidence="2 3">FDS-564</strain>
    </source>
</reference>
<sequence length="228" mass="25646">MSCKLSTTFPRPNNFPEMHQIENEMLPLLPEDVPQHFPQGYMCSEPSCSYHPDATFTEDTINRLFRCPGCGTAHSRALSRAGAGDLWVETWVGRNGVSVPFLHQSKWADFACTQRNRCHFNPEYKCGMGDRIRAMETEMRESFSGAFARPYLEVQVEALALEDGPVLGDVPTLDNAVEAVDGAQVAKKPQPRKNPQRRRRQEPLHYRLIMPRPSPKEGAGEGNSEAED</sequence>
<evidence type="ECO:0000313" key="3">
    <source>
        <dbReference type="Proteomes" id="UP001320245"/>
    </source>
</evidence>
<proteinExistence type="predicted"/>
<gene>
    <name evidence="2" type="ORF">SLS53_002526</name>
</gene>
<evidence type="ECO:0000313" key="2">
    <source>
        <dbReference type="EMBL" id="KAK7745809.1"/>
    </source>
</evidence>
<evidence type="ECO:0000256" key="1">
    <source>
        <dbReference type="SAM" id="MobiDB-lite"/>
    </source>
</evidence>
<name>A0AAN9UCL0_9PEZI</name>
<keyword evidence="3" id="KW-1185">Reference proteome</keyword>
<accession>A0AAN9UCL0</accession>